<name>A0ABS5KZZ1_9ACTN</name>
<keyword evidence="3" id="KW-1185">Reference proteome</keyword>
<evidence type="ECO:0008006" key="4">
    <source>
        <dbReference type="Google" id="ProtNLM"/>
    </source>
</evidence>
<feature type="signal peptide" evidence="1">
    <location>
        <begin position="1"/>
        <end position="24"/>
    </location>
</feature>
<reference evidence="2 3" key="1">
    <citation type="submission" date="2020-02" db="EMBL/GenBank/DDBJ databases">
        <title>Acidophilic actinobacteria isolated from forest soil.</title>
        <authorList>
            <person name="Golinska P."/>
        </authorList>
    </citation>
    <scope>NUCLEOTIDE SEQUENCE [LARGE SCALE GENOMIC DNA]</scope>
    <source>
        <strain evidence="2 3">NL8</strain>
    </source>
</reference>
<accession>A0ABS5KZZ1</accession>
<feature type="chain" id="PRO_5046196215" description="Lipoprotein" evidence="1">
    <location>
        <begin position="25"/>
        <end position="360"/>
    </location>
</feature>
<evidence type="ECO:0000256" key="1">
    <source>
        <dbReference type="SAM" id="SignalP"/>
    </source>
</evidence>
<comment type="caution">
    <text evidence="2">The sequence shown here is derived from an EMBL/GenBank/DDBJ whole genome shotgun (WGS) entry which is preliminary data.</text>
</comment>
<evidence type="ECO:0000313" key="3">
    <source>
        <dbReference type="Proteomes" id="UP000730482"/>
    </source>
</evidence>
<dbReference type="RefSeq" id="WP_212016418.1">
    <property type="nucleotide sequence ID" value="NZ_JAAFYZ010000147.1"/>
</dbReference>
<organism evidence="2 3">
    <name type="scientific">Catenulispora pinistramenti</name>
    <dbReference type="NCBI Taxonomy" id="2705254"/>
    <lineage>
        <taxon>Bacteria</taxon>
        <taxon>Bacillati</taxon>
        <taxon>Actinomycetota</taxon>
        <taxon>Actinomycetes</taxon>
        <taxon>Catenulisporales</taxon>
        <taxon>Catenulisporaceae</taxon>
        <taxon>Catenulispora</taxon>
    </lineage>
</organism>
<sequence length="360" mass="36403">MRGNRYAAMAAVVAVTVAVSVAGAGCSSSGSIGPDGADGQAASPSAALIEEMKQFHDTGAARAYVDFGQTAQLTALWKGTSSPPADSEQYLFPSLQARGLDAYNAAVLSSLTPLVGFDPSQAAQAIDVGDPQHAVGVLEGHFDPAAIGAKLAAAGLTQKDLGGGQTEWDVPVDSAAHYALQKAGVDDSLDVLRVTTTKIIYGRDNADLDAALDPTSPALSADKLDSALAGCLGDPTAAVLENAVMIGSPGYSGLAAGDRVTSATDATDVLCVAAPDDTTAQKYATTMTSTIQTGTQPKTGLPWSRFLTAPSATVVGGPEHLVRLTAKPDPAHTDALFQAVDDRTVGALMGLPIPGANLGD</sequence>
<gene>
    <name evidence="2" type="ORF">KGQ19_32635</name>
</gene>
<keyword evidence="1" id="KW-0732">Signal</keyword>
<protein>
    <recommendedName>
        <fullName evidence="4">Lipoprotein</fullName>
    </recommendedName>
</protein>
<evidence type="ECO:0000313" key="2">
    <source>
        <dbReference type="EMBL" id="MBS2551626.1"/>
    </source>
</evidence>
<dbReference type="EMBL" id="JAAFYZ010000147">
    <property type="protein sequence ID" value="MBS2551626.1"/>
    <property type="molecule type" value="Genomic_DNA"/>
</dbReference>
<proteinExistence type="predicted"/>
<dbReference type="PROSITE" id="PS51257">
    <property type="entry name" value="PROKAR_LIPOPROTEIN"/>
    <property type="match status" value="1"/>
</dbReference>
<dbReference type="Proteomes" id="UP000730482">
    <property type="component" value="Unassembled WGS sequence"/>
</dbReference>